<proteinExistence type="predicted"/>
<keyword evidence="3" id="KW-1185">Reference proteome</keyword>
<sequence>MSFGYEYRVDEAHEAQEFLRYIPTLAKPSEIPESLEADKTIIHTGSEVDSNSDSCSVVSCDDTYPSRNHVDENSGSEFEDDSPLATLSMYSANPSYPNSPVKRDFFSTEYESIVDRVNKSNITDKVTSSSKRLFKRNRDLLARQFLHALDKEVFHDKISESALDNEVKVSWSKSFNTTAGRATLKQPRSRTFLGQRVQAYIELSEKVVDCEYKLYNTLAHESCHLACWLIDKEMQSPHGACFKAWAKRLMNKFPSIEVTSKHNYDIDYKYKWLCMNEACNKLYQRHSKSIDPKRHVCAICRTGLLQIAPVARLLNPFQLFMKENMGNIKRQYPTLSHKEIMHKVASEYRLAMSIDSQKSDSPGFLNVMQKFDDLSLKNKKNVMIHAEI</sequence>
<dbReference type="CDD" id="cd00084">
    <property type="entry name" value="HMG-box_SF"/>
    <property type="match status" value="1"/>
</dbReference>
<protein>
    <submittedName>
        <fullName evidence="2">HMG box protein</fullName>
    </submittedName>
</protein>
<feature type="domain" description="SprT-like" evidence="1">
    <location>
        <begin position="144"/>
        <end position="307"/>
    </location>
</feature>
<dbReference type="STRING" id="653667.S9X725"/>
<dbReference type="EMBL" id="KE546989">
    <property type="protein sequence ID" value="EPY52877.1"/>
    <property type="molecule type" value="Genomic_DNA"/>
</dbReference>
<dbReference type="Pfam" id="PF10263">
    <property type="entry name" value="SprT-like"/>
    <property type="match status" value="1"/>
</dbReference>
<dbReference type="Gene3D" id="1.10.30.10">
    <property type="entry name" value="High mobility group box domain"/>
    <property type="match status" value="1"/>
</dbReference>
<dbReference type="HOGENOM" id="CLU_712049_0_0_1"/>
<dbReference type="PANTHER" id="PTHR23099">
    <property type="entry name" value="TRANSCRIPTIONAL REGULATOR"/>
    <property type="match status" value="1"/>
</dbReference>
<reference evidence="2 3" key="1">
    <citation type="journal article" date="2011" name="Science">
        <title>Comparative functional genomics of the fission yeasts.</title>
        <authorList>
            <person name="Rhind N."/>
            <person name="Chen Z."/>
            <person name="Yassour M."/>
            <person name="Thompson D.A."/>
            <person name="Haas B.J."/>
            <person name="Habib N."/>
            <person name="Wapinski I."/>
            <person name="Roy S."/>
            <person name="Lin M.F."/>
            <person name="Heiman D.I."/>
            <person name="Young S.K."/>
            <person name="Furuya K."/>
            <person name="Guo Y."/>
            <person name="Pidoux A."/>
            <person name="Chen H.M."/>
            <person name="Robbertse B."/>
            <person name="Goldberg J.M."/>
            <person name="Aoki K."/>
            <person name="Bayne E.H."/>
            <person name="Berlin A.M."/>
            <person name="Desjardins C.A."/>
            <person name="Dobbs E."/>
            <person name="Dukaj L."/>
            <person name="Fan L."/>
            <person name="FitzGerald M.G."/>
            <person name="French C."/>
            <person name="Gujja S."/>
            <person name="Hansen K."/>
            <person name="Keifenheim D."/>
            <person name="Levin J.Z."/>
            <person name="Mosher R.A."/>
            <person name="Mueller C.A."/>
            <person name="Pfiffner J."/>
            <person name="Priest M."/>
            <person name="Russ C."/>
            <person name="Smialowska A."/>
            <person name="Swoboda P."/>
            <person name="Sykes S.M."/>
            <person name="Vaughn M."/>
            <person name="Vengrova S."/>
            <person name="Yoder R."/>
            <person name="Zeng Q."/>
            <person name="Allshire R."/>
            <person name="Baulcombe D."/>
            <person name="Birren B.W."/>
            <person name="Brown W."/>
            <person name="Ekwall K."/>
            <person name="Kellis M."/>
            <person name="Leatherwood J."/>
            <person name="Levin H."/>
            <person name="Margalit H."/>
            <person name="Martienssen R."/>
            <person name="Nieduszynski C.A."/>
            <person name="Spatafora J.W."/>
            <person name="Friedman N."/>
            <person name="Dalgaard J.Z."/>
            <person name="Baumann P."/>
            <person name="Niki H."/>
            <person name="Regev A."/>
            <person name="Nusbaum C."/>
        </authorList>
    </citation>
    <scope>NUCLEOTIDE SEQUENCE [LARGE SCALE GENOMIC DNA]</scope>
    <source>
        <strain evidence="3">OY26 / ATCC MYA-4695 / CBS 11777 / NBRC 106824 / NRRL Y48691</strain>
    </source>
</reference>
<dbReference type="GO" id="GO:0006950">
    <property type="term" value="P:response to stress"/>
    <property type="evidence" value="ECO:0007669"/>
    <property type="project" value="UniProtKB-ARBA"/>
</dbReference>
<dbReference type="AlphaFoldDB" id="S9X725"/>
<dbReference type="OrthoDB" id="20772at2759"/>
<dbReference type="PANTHER" id="PTHR23099:SF0">
    <property type="entry name" value="GERM CELL NUCLEAR ACIDIC PROTEIN"/>
    <property type="match status" value="1"/>
</dbReference>
<evidence type="ECO:0000259" key="1">
    <source>
        <dbReference type="SMART" id="SM00731"/>
    </source>
</evidence>
<dbReference type="SMART" id="SM00731">
    <property type="entry name" value="SprT"/>
    <property type="match status" value="1"/>
</dbReference>
<dbReference type="eggNOG" id="KOG3854">
    <property type="taxonomic scope" value="Eukaryota"/>
</dbReference>
<organism evidence="2 3">
    <name type="scientific">Schizosaccharomyces cryophilus (strain OY26 / ATCC MYA-4695 / CBS 11777 / NBRC 106824 / NRRL Y48691)</name>
    <name type="common">Fission yeast</name>
    <dbReference type="NCBI Taxonomy" id="653667"/>
    <lineage>
        <taxon>Eukaryota</taxon>
        <taxon>Fungi</taxon>
        <taxon>Dikarya</taxon>
        <taxon>Ascomycota</taxon>
        <taxon>Taphrinomycotina</taxon>
        <taxon>Schizosaccharomycetes</taxon>
        <taxon>Schizosaccharomycetales</taxon>
        <taxon>Schizosaccharomycetaceae</taxon>
        <taxon>Schizosaccharomyces</taxon>
    </lineage>
</organism>
<accession>S9X725</accession>
<dbReference type="InterPro" id="IPR006640">
    <property type="entry name" value="SprT-like_domain"/>
</dbReference>
<dbReference type="OMA" id="ESCHLAC"/>
<dbReference type="GO" id="GO:0005634">
    <property type="term" value="C:nucleus"/>
    <property type="evidence" value="ECO:0007669"/>
    <property type="project" value="TreeGrafter"/>
</dbReference>
<dbReference type="SUPFAM" id="SSF47095">
    <property type="entry name" value="HMG-box"/>
    <property type="match status" value="1"/>
</dbReference>
<dbReference type="Proteomes" id="UP000015464">
    <property type="component" value="Unassembled WGS sequence"/>
</dbReference>
<dbReference type="GeneID" id="25036520"/>
<evidence type="ECO:0000313" key="3">
    <source>
        <dbReference type="Proteomes" id="UP000015464"/>
    </source>
</evidence>
<gene>
    <name evidence="2" type="ORF">SPOG_02196</name>
</gene>
<dbReference type="InterPro" id="IPR036910">
    <property type="entry name" value="HMG_box_dom_sf"/>
</dbReference>
<evidence type="ECO:0000313" key="2">
    <source>
        <dbReference type="EMBL" id="EPY52877.1"/>
    </source>
</evidence>
<name>S9X725_SCHCR</name>
<dbReference type="RefSeq" id="XP_013022755.1">
    <property type="nucleotide sequence ID" value="XM_013167301.1"/>
</dbReference>